<evidence type="ECO:0000256" key="11">
    <source>
        <dbReference type="ARBA" id="ARBA00022989"/>
    </source>
</evidence>
<feature type="domain" description="Histidine kinase" evidence="16">
    <location>
        <begin position="255"/>
        <end position="476"/>
    </location>
</feature>
<dbReference type="SMART" id="SM00304">
    <property type="entry name" value="HAMP"/>
    <property type="match status" value="1"/>
</dbReference>
<evidence type="ECO:0000256" key="14">
    <source>
        <dbReference type="SAM" id="Coils"/>
    </source>
</evidence>
<accession>E2ZBV7</accession>
<dbReference type="GO" id="GO:0005886">
    <property type="term" value="C:plasma membrane"/>
    <property type="evidence" value="ECO:0007669"/>
    <property type="project" value="UniProtKB-SubCell"/>
</dbReference>
<dbReference type="STRING" id="706434.HMPREF9429_00939"/>
<feature type="domain" description="HAMP" evidence="17">
    <location>
        <begin position="188"/>
        <end position="240"/>
    </location>
</feature>
<keyword evidence="8" id="KW-0547">Nucleotide-binding</keyword>
<dbReference type="CDD" id="cd06225">
    <property type="entry name" value="HAMP"/>
    <property type="match status" value="1"/>
</dbReference>
<keyword evidence="14" id="KW-0175">Coiled coil</keyword>
<dbReference type="PROSITE" id="PS50885">
    <property type="entry name" value="HAMP"/>
    <property type="match status" value="1"/>
</dbReference>
<name>E2ZBV7_9FIRM</name>
<dbReference type="GO" id="GO:0005524">
    <property type="term" value="F:ATP binding"/>
    <property type="evidence" value="ECO:0007669"/>
    <property type="project" value="UniProtKB-KW"/>
</dbReference>
<keyword evidence="13 15" id="KW-0472">Membrane</keyword>
<evidence type="ECO:0000256" key="10">
    <source>
        <dbReference type="ARBA" id="ARBA00022840"/>
    </source>
</evidence>
<evidence type="ECO:0000259" key="16">
    <source>
        <dbReference type="PROSITE" id="PS50109"/>
    </source>
</evidence>
<dbReference type="Gene3D" id="1.10.287.130">
    <property type="match status" value="1"/>
</dbReference>
<dbReference type="HOGENOM" id="CLU_000445_89_6_9"/>
<keyword evidence="12" id="KW-0902">Two-component regulatory system</keyword>
<dbReference type="SMART" id="SM00388">
    <property type="entry name" value="HisKA"/>
    <property type="match status" value="1"/>
</dbReference>
<dbReference type="InterPro" id="IPR050398">
    <property type="entry name" value="HssS/ArlS-like"/>
</dbReference>
<proteinExistence type="predicted"/>
<evidence type="ECO:0000259" key="17">
    <source>
        <dbReference type="PROSITE" id="PS50885"/>
    </source>
</evidence>
<dbReference type="PROSITE" id="PS50109">
    <property type="entry name" value="HIS_KIN"/>
    <property type="match status" value="1"/>
</dbReference>
<evidence type="ECO:0000256" key="7">
    <source>
        <dbReference type="ARBA" id="ARBA00022692"/>
    </source>
</evidence>
<dbReference type="Gene3D" id="6.10.340.10">
    <property type="match status" value="1"/>
</dbReference>
<evidence type="ECO:0000313" key="19">
    <source>
        <dbReference type="Proteomes" id="UP000003195"/>
    </source>
</evidence>
<evidence type="ECO:0000256" key="15">
    <source>
        <dbReference type="SAM" id="Phobius"/>
    </source>
</evidence>
<reference evidence="18 19" key="1">
    <citation type="submission" date="2010-08" db="EMBL/GenBank/DDBJ databases">
        <authorList>
            <person name="Weinstock G."/>
            <person name="Sodergren E."/>
            <person name="Clifton S."/>
            <person name="Fulton L."/>
            <person name="Fulton B."/>
            <person name="Courtney L."/>
            <person name="Fronick C."/>
            <person name="Harrison M."/>
            <person name="Strong C."/>
            <person name="Farmer C."/>
            <person name="Delahaunty K."/>
            <person name="Markovic C."/>
            <person name="Hall O."/>
            <person name="Minx P."/>
            <person name="Tomlinson C."/>
            <person name="Mitreva M."/>
            <person name="Hou S."/>
            <person name="Chen J."/>
            <person name="Wollam A."/>
            <person name="Pepin K.H."/>
            <person name="Johnson M."/>
            <person name="Bhonagiri V."/>
            <person name="Zhang X."/>
            <person name="Suruliraj S."/>
            <person name="Warren W."/>
            <person name="Chinwalla A."/>
            <person name="Mardis E.R."/>
            <person name="Wilson R.K."/>
        </authorList>
    </citation>
    <scope>NUCLEOTIDE SEQUENCE [LARGE SCALE GENOMIC DNA]</scope>
    <source>
        <strain evidence="18 19">F0359</strain>
    </source>
</reference>
<keyword evidence="6" id="KW-0808">Transferase</keyword>
<dbReference type="Pfam" id="PF00512">
    <property type="entry name" value="HisKA"/>
    <property type="match status" value="1"/>
</dbReference>
<dbReference type="PRINTS" id="PR00344">
    <property type="entry name" value="BCTRLSENSOR"/>
</dbReference>
<keyword evidence="7 15" id="KW-0812">Transmembrane</keyword>
<evidence type="ECO:0000256" key="5">
    <source>
        <dbReference type="ARBA" id="ARBA00022553"/>
    </source>
</evidence>
<evidence type="ECO:0000256" key="13">
    <source>
        <dbReference type="ARBA" id="ARBA00023136"/>
    </source>
</evidence>
<comment type="caution">
    <text evidence="18">The sequence shown here is derived from an EMBL/GenBank/DDBJ whole genome shotgun (WGS) entry which is preliminary data.</text>
</comment>
<dbReference type="SUPFAM" id="SSF158472">
    <property type="entry name" value="HAMP domain-like"/>
    <property type="match status" value="1"/>
</dbReference>
<dbReference type="SMART" id="SM00387">
    <property type="entry name" value="HATPase_c"/>
    <property type="match status" value="1"/>
</dbReference>
<keyword evidence="4" id="KW-1003">Cell membrane</keyword>
<dbReference type="InterPro" id="IPR003660">
    <property type="entry name" value="HAMP_dom"/>
</dbReference>
<dbReference type="InterPro" id="IPR003661">
    <property type="entry name" value="HisK_dim/P_dom"/>
</dbReference>
<dbReference type="GO" id="GO:0000155">
    <property type="term" value="F:phosphorelay sensor kinase activity"/>
    <property type="evidence" value="ECO:0007669"/>
    <property type="project" value="InterPro"/>
</dbReference>
<dbReference type="PANTHER" id="PTHR45528">
    <property type="entry name" value="SENSOR HISTIDINE KINASE CPXA"/>
    <property type="match status" value="1"/>
</dbReference>
<evidence type="ECO:0000256" key="12">
    <source>
        <dbReference type="ARBA" id="ARBA00023012"/>
    </source>
</evidence>
<dbReference type="Gene3D" id="3.30.565.10">
    <property type="entry name" value="Histidine kinase-like ATPase, C-terminal domain"/>
    <property type="match status" value="1"/>
</dbReference>
<dbReference type="Pfam" id="PF00672">
    <property type="entry name" value="HAMP"/>
    <property type="match status" value="1"/>
</dbReference>
<dbReference type="InterPro" id="IPR005467">
    <property type="entry name" value="His_kinase_dom"/>
</dbReference>
<evidence type="ECO:0000256" key="1">
    <source>
        <dbReference type="ARBA" id="ARBA00000085"/>
    </source>
</evidence>
<evidence type="ECO:0000256" key="2">
    <source>
        <dbReference type="ARBA" id="ARBA00004651"/>
    </source>
</evidence>
<gene>
    <name evidence="18" type="ORF">HMPREF9429_00939</name>
</gene>
<sequence length="486" mass="54103">MMVAVPVLLLSLVGGILLSAFRYSGTTQKDILTALWPEKGSALTVQYAVSSLRVRAERKGKPRVKDYLEPAHLLEAQGIAVIVSDRNGSVYYTSPGADRQAIAARILSKYGPNPSVMNWDHDGFDFSYVSPRSGTIVMAAGDTPFLAKNTIPGNDWKDRAEEFLYISLIMAVTLIAFFGLYLSRLLSRQILTPLDQLRKAAADIRAGNLDTPVSIDGVDEFGSACRDFELMRQELRRVRLERERYEENRKELIAGISHDLSTPLTSIKGYAGGILDGIADTDEKKLHYIKQIQKSTDTLESLVDNLFLLSKLDLGRLPFHFEKVDLIAYFKDFTTEQSPLYKDRGLDLSIDYTDKEPAFTFIDRMHFERVVRNILNNALKYNDKDRCEVMIQIKVQKNSVCVTFTDNGPGVSSGELTKLFNTFYRTDKARTDVTKGSGLGLAITAQIIKTLGGTVRAAQASQSGGLMIVITLPVAKGDTYETYPTY</sequence>
<dbReference type="Pfam" id="PF02518">
    <property type="entry name" value="HATPase_c"/>
    <property type="match status" value="1"/>
</dbReference>
<feature type="coiled-coil region" evidence="14">
    <location>
        <begin position="228"/>
        <end position="255"/>
    </location>
</feature>
<dbReference type="InterPro" id="IPR003594">
    <property type="entry name" value="HATPase_dom"/>
</dbReference>
<protein>
    <recommendedName>
        <fullName evidence="3">histidine kinase</fullName>
        <ecNumber evidence="3">2.7.13.3</ecNumber>
    </recommendedName>
</protein>
<comment type="subcellular location">
    <subcellularLocation>
        <location evidence="2">Cell membrane</location>
        <topology evidence="2">Multi-pass membrane protein</topology>
    </subcellularLocation>
</comment>
<evidence type="ECO:0000256" key="4">
    <source>
        <dbReference type="ARBA" id="ARBA00022475"/>
    </source>
</evidence>
<dbReference type="eggNOG" id="COG2205">
    <property type="taxonomic scope" value="Bacteria"/>
</dbReference>
<feature type="transmembrane region" description="Helical" evidence="15">
    <location>
        <begin position="163"/>
        <end position="182"/>
    </location>
</feature>
<evidence type="ECO:0000256" key="6">
    <source>
        <dbReference type="ARBA" id="ARBA00022679"/>
    </source>
</evidence>
<dbReference type="SUPFAM" id="SSF47384">
    <property type="entry name" value="Homodimeric domain of signal transducing histidine kinase"/>
    <property type="match status" value="1"/>
</dbReference>
<dbReference type="EC" id="2.7.13.3" evidence="3"/>
<keyword evidence="11 15" id="KW-1133">Transmembrane helix</keyword>
<dbReference type="AlphaFoldDB" id="E2ZBV7"/>
<evidence type="ECO:0000256" key="3">
    <source>
        <dbReference type="ARBA" id="ARBA00012438"/>
    </source>
</evidence>
<keyword evidence="19" id="KW-1185">Reference proteome</keyword>
<keyword evidence="9 18" id="KW-0418">Kinase</keyword>
<keyword evidence="10" id="KW-0067">ATP-binding</keyword>
<dbReference type="PANTHER" id="PTHR45528:SF1">
    <property type="entry name" value="SENSOR HISTIDINE KINASE CPXA"/>
    <property type="match status" value="1"/>
</dbReference>
<dbReference type="SUPFAM" id="SSF55874">
    <property type="entry name" value="ATPase domain of HSP90 chaperone/DNA topoisomerase II/histidine kinase"/>
    <property type="match status" value="1"/>
</dbReference>
<evidence type="ECO:0000256" key="9">
    <source>
        <dbReference type="ARBA" id="ARBA00022777"/>
    </source>
</evidence>
<comment type="catalytic activity">
    <reaction evidence="1">
        <text>ATP + protein L-histidine = ADP + protein N-phospho-L-histidine.</text>
        <dbReference type="EC" id="2.7.13.3"/>
    </reaction>
</comment>
<dbReference type="InterPro" id="IPR036097">
    <property type="entry name" value="HisK_dim/P_sf"/>
</dbReference>
<evidence type="ECO:0000313" key="18">
    <source>
        <dbReference type="EMBL" id="EFQ04335.1"/>
    </source>
</evidence>
<dbReference type="EMBL" id="AECS01000036">
    <property type="protein sequence ID" value="EFQ04335.1"/>
    <property type="molecule type" value="Genomic_DNA"/>
</dbReference>
<evidence type="ECO:0000256" key="8">
    <source>
        <dbReference type="ARBA" id="ARBA00022741"/>
    </source>
</evidence>
<keyword evidence="5" id="KW-0597">Phosphoprotein</keyword>
<organism evidence="18 19">
    <name type="scientific">Megasphaera micronuciformis F0359</name>
    <dbReference type="NCBI Taxonomy" id="706434"/>
    <lineage>
        <taxon>Bacteria</taxon>
        <taxon>Bacillati</taxon>
        <taxon>Bacillota</taxon>
        <taxon>Negativicutes</taxon>
        <taxon>Veillonellales</taxon>
        <taxon>Veillonellaceae</taxon>
        <taxon>Megasphaera</taxon>
    </lineage>
</organism>
<dbReference type="CDD" id="cd00082">
    <property type="entry name" value="HisKA"/>
    <property type="match status" value="1"/>
</dbReference>
<dbReference type="Proteomes" id="UP000003195">
    <property type="component" value="Unassembled WGS sequence"/>
</dbReference>
<dbReference type="InterPro" id="IPR036890">
    <property type="entry name" value="HATPase_C_sf"/>
</dbReference>
<dbReference type="InterPro" id="IPR004358">
    <property type="entry name" value="Sig_transdc_His_kin-like_C"/>
</dbReference>